<keyword evidence="5" id="KW-0131">Cell cycle</keyword>
<dbReference type="Proteomes" id="UP000683360">
    <property type="component" value="Unassembled WGS sequence"/>
</dbReference>
<organism evidence="6 7">
    <name type="scientific">Mytilus edulis</name>
    <name type="common">Blue mussel</name>
    <dbReference type="NCBI Taxonomy" id="6550"/>
    <lineage>
        <taxon>Eukaryota</taxon>
        <taxon>Metazoa</taxon>
        <taxon>Spiralia</taxon>
        <taxon>Lophotrochozoa</taxon>
        <taxon>Mollusca</taxon>
        <taxon>Bivalvia</taxon>
        <taxon>Autobranchia</taxon>
        <taxon>Pteriomorphia</taxon>
        <taxon>Mytilida</taxon>
        <taxon>Mytiloidea</taxon>
        <taxon>Mytilidae</taxon>
        <taxon>Mytilinae</taxon>
        <taxon>Mytilus</taxon>
    </lineage>
</organism>
<keyword evidence="4" id="KW-0539">Nucleus</keyword>
<protein>
    <submittedName>
        <fullName evidence="6">CDC45</fullName>
    </submittedName>
</protein>
<dbReference type="EMBL" id="CAJPWZ010001999">
    <property type="protein sequence ID" value="CAG2228568.1"/>
    <property type="molecule type" value="Genomic_DNA"/>
</dbReference>
<name>A0A8S3TAX2_MYTED</name>
<dbReference type="GO" id="GO:0031261">
    <property type="term" value="C:DNA replication preinitiation complex"/>
    <property type="evidence" value="ECO:0007669"/>
    <property type="project" value="TreeGrafter"/>
</dbReference>
<dbReference type="GO" id="GO:1902977">
    <property type="term" value="P:mitotic DNA replication preinitiation complex assembly"/>
    <property type="evidence" value="ECO:0007669"/>
    <property type="project" value="TreeGrafter"/>
</dbReference>
<dbReference type="OrthoDB" id="10258882at2759"/>
<evidence type="ECO:0000313" key="6">
    <source>
        <dbReference type="EMBL" id="CAG2228568.1"/>
    </source>
</evidence>
<evidence type="ECO:0000256" key="5">
    <source>
        <dbReference type="ARBA" id="ARBA00023306"/>
    </source>
</evidence>
<evidence type="ECO:0000256" key="4">
    <source>
        <dbReference type="ARBA" id="ARBA00023242"/>
    </source>
</evidence>
<reference evidence="6" key="1">
    <citation type="submission" date="2021-03" db="EMBL/GenBank/DDBJ databases">
        <authorList>
            <person name="Bekaert M."/>
        </authorList>
    </citation>
    <scope>NUCLEOTIDE SEQUENCE</scope>
</reference>
<comment type="caution">
    <text evidence="6">The sequence shown here is derived from an EMBL/GenBank/DDBJ whole genome shotgun (WGS) entry which is preliminary data.</text>
</comment>
<sequence>MKPTGHLQKCKRHQIYLCVIEFNSFTASLIMFELAWKMSKDTNDLVWLAVVGVTDQYIHFKTPRDKYIDDAMALESHRCDEDNIISINCLKIVFDEELQLTLYRHWSLFDSICHSVNLACKFKVWTLKGQKRLHEFLAEMGMPLSQCKQKFSSMELQLTT</sequence>
<dbReference type="InterPro" id="IPR003874">
    <property type="entry name" value="CDC45"/>
</dbReference>
<proteinExistence type="inferred from homology"/>
<comment type="similarity">
    <text evidence="2">Belongs to the CDC45 family.</text>
</comment>
<evidence type="ECO:0000313" key="7">
    <source>
        <dbReference type="Proteomes" id="UP000683360"/>
    </source>
</evidence>
<dbReference type="Pfam" id="PF02724">
    <property type="entry name" value="CDC45"/>
    <property type="match status" value="1"/>
</dbReference>
<dbReference type="PANTHER" id="PTHR10507:SF0">
    <property type="entry name" value="CELL DIVISION CONTROL PROTEIN 45 HOMOLOG"/>
    <property type="match status" value="1"/>
</dbReference>
<dbReference type="GO" id="GO:0003688">
    <property type="term" value="F:DNA replication origin binding"/>
    <property type="evidence" value="ECO:0007669"/>
    <property type="project" value="TreeGrafter"/>
</dbReference>
<dbReference type="GO" id="GO:0003682">
    <property type="term" value="F:chromatin binding"/>
    <property type="evidence" value="ECO:0007669"/>
    <property type="project" value="TreeGrafter"/>
</dbReference>
<accession>A0A8S3TAX2</accession>
<evidence type="ECO:0000256" key="2">
    <source>
        <dbReference type="ARBA" id="ARBA00010727"/>
    </source>
</evidence>
<comment type="subcellular location">
    <subcellularLocation>
        <location evidence="1">Nucleus</location>
    </subcellularLocation>
</comment>
<keyword evidence="7" id="KW-1185">Reference proteome</keyword>
<dbReference type="GO" id="GO:0000727">
    <property type="term" value="P:double-strand break repair via break-induced replication"/>
    <property type="evidence" value="ECO:0007669"/>
    <property type="project" value="TreeGrafter"/>
</dbReference>
<dbReference type="GO" id="GO:0003697">
    <property type="term" value="F:single-stranded DNA binding"/>
    <property type="evidence" value="ECO:0007669"/>
    <property type="project" value="TreeGrafter"/>
</dbReference>
<gene>
    <name evidence="6" type="ORF">MEDL_41605</name>
</gene>
<dbReference type="PANTHER" id="PTHR10507">
    <property type="entry name" value="CDC45-RELATED PROTEIN"/>
    <property type="match status" value="1"/>
</dbReference>
<evidence type="ECO:0000256" key="3">
    <source>
        <dbReference type="ARBA" id="ARBA00022705"/>
    </source>
</evidence>
<dbReference type="AlphaFoldDB" id="A0A8S3TAX2"/>
<dbReference type="GO" id="GO:0006270">
    <property type="term" value="P:DNA replication initiation"/>
    <property type="evidence" value="ECO:0007669"/>
    <property type="project" value="InterPro"/>
</dbReference>
<evidence type="ECO:0000256" key="1">
    <source>
        <dbReference type="ARBA" id="ARBA00004123"/>
    </source>
</evidence>
<keyword evidence="3" id="KW-0235">DNA replication</keyword>